<feature type="transmembrane region" description="Helical" evidence="4">
    <location>
        <begin position="1006"/>
        <end position="1032"/>
    </location>
</feature>
<proteinExistence type="inferred from homology"/>
<dbReference type="Pfam" id="PF00201">
    <property type="entry name" value="UDPGT"/>
    <property type="match status" value="2"/>
</dbReference>
<evidence type="ECO:0000313" key="7">
    <source>
        <dbReference type="RefSeq" id="XP_017856883.1"/>
    </source>
</evidence>
<name>A0ABM1NPJ7_DROAR</name>
<dbReference type="InterPro" id="IPR035595">
    <property type="entry name" value="UDP_glycos_trans_CS"/>
</dbReference>
<reference evidence="6" key="2">
    <citation type="journal article" date="2016" name="G3 (Bethesda)">
        <title>Genome Evolution in Three Species of Cactophilic Drosophila.</title>
        <authorList>
            <person name="Sanchez-Flores A."/>
            <person name="Penazola F."/>
            <person name="Carpinteyro-Ponce J."/>
            <person name="Nazario-Yepiz N."/>
            <person name="Abreu-Goodger C."/>
            <person name="Machado C.A."/>
            <person name="Markow T.A."/>
        </authorList>
    </citation>
    <scope>NUCLEOTIDE SEQUENCE [LARGE SCALE GENOMIC DNA]</scope>
</reference>
<keyword evidence="6" id="KW-1185">Reference proteome</keyword>
<feature type="chain" id="PRO_5046219967" evidence="5">
    <location>
        <begin position="27"/>
        <end position="1048"/>
    </location>
</feature>
<evidence type="ECO:0000256" key="1">
    <source>
        <dbReference type="ARBA" id="ARBA00009995"/>
    </source>
</evidence>
<evidence type="ECO:0000256" key="2">
    <source>
        <dbReference type="ARBA" id="ARBA00022676"/>
    </source>
</evidence>
<reference evidence="6" key="1">
    <citation type="journal article" date="1997" name="Nucleic Acids Res.">
        <title>tRNAscan-SE: a program for improved detection of transfer RNA genes in genomic sequence.</title>
        <authorList>
            <person name="Lowe T.M."/>
            <person name="Eddy S.R."/>
        </authorList>
    </citation>
    <scope>NUCLEOTIDE SEQUENCE [LARGE SCALE GENOMIC DNA]</scope>
</reference>
<accession>A0ABM1NPJ7</accession>
<feature type="transmembrane region" description="Helical" evidence="4">
    <location>
        <begin position="481"/>
        <end position="507"/>
    </location>
</feature>
<evidence type="ECO:0000256" key="3">
    <source>
        <dbReference type="ARBA" id="ARBA00022679"/>
    </source>
</evidence>
<dbReference type="CDD" id="cd03784">
    <property type="entry name" value="GT1_Gtf-like"/>
    <property type="match status" value="2"/>
</dbReference>
<dbReference type="SUPFAM" id="SSF53756">
    <property type="entry name" value="UDP-Glycosyltransferase/glycogen phosphorylase"/>
    <property type="match status" value="2"/>
</dbReference>
<gene>
    <name evidence="7" type="primary">LOC108609671</name>
</gene>
<keyword evidence="4" id="KW-0472">Membrane</keyword>
<evidence type="ECO:0000256" key="5">
    <source>
        <dbReference type="SAM" id="SignalP"/>
    </source>
</evidence>
<dbReference type="RefSeq" id="XP_017856883.1">
    <property type="nucleotide sequence ID" value="XM_018001394.1"/>
</dbReference>
<dbReference type="PROSITE" id="PS00375">
    <property type="entry name" value="UDPGT"/>
    <property type="match status" value="2"/>
</dbReference>
<dbReference type="InterPro" id="IPR050271">
    <property type="entry name" value="UDP-glycosyltransferase"/>
</dbReference>
<dbReference type="PANTHER" id="PTHR48043:SF114">
    <property type="entry name" value="IP04436P-RELATED"/>
    <property type="match status" value="1"/>
</dbReference>
<dbReference type="Proteomes" id="UP000694904">
    <property type="component" value="Chromosome 3"/>
</dbReference>
<evidence type="ECO:0000313" key="6">
    <source>
        <dbReference type="Proteomes" id="UP000694904"/>
    </source>
</evidence>
<keyword evidence="3" id="KW-0808">Transferase</keyword>
<sequence>MLQLRSLLAALLPLLLLLQAHVSVDAGRPLKILGLFPHPGVSHFHFFQPIMQGLAEAGHEVSVVSHFPAKIPTARYKDFPLTGIEKLTNSVDLKFFDKRPFYKHFIEFFLLYEWGKEACNSTLRSEALQTVMKRKAGYYDVIILEQFNTDCMMGVAHQLQAPVIALSSCSLMPWHFERMGAPIIPSHIPVLFLGQSQDMNFGGRLANWFSFHTLNWMYKLLSVPAADAMVQYKFGHNMPSVGELAKNTSVLFVNTHYSLSGPKPLPPNVIELGGVHIQKTNPLSADLQRLLDNAEHGVILISWGSMIRANSLSPEKRDGIVRAVARLKQQVIWKWENETLENKPPNLHIMKWLPQRDILCHPNVKVFMTHAGLMGSSEAAYCGVPVVATPMYGDQFLNAAALVQRDMGVLLHYEDIGENTVMRALKRALDKKHVDAAKLVSHSFKYRPQQALQLAIWWVEHVAHTGGDPLLKSSAVELSRFVYYSLDCYVVVGLILAMVVGSWIALIRRCCGKQSNKKNKRIEFEKKKKMQANCIWKCLLLSSLIAGISPVGALNILGLFIHPAISHFQFFQPLLRRLAEIGHNVDVVSPFRDAQPPKGYTDYTLPSVNLSNQLGFDMFEDIPMPSLLPFGEFFILYAYGRDACNATLHSEALAQVLQHPAGYYDVIIMEQFNTDCMMGVAYQLQTPVIAMSSCALMPWHYERMGTPIIPSYISALFLGQSENMSFSGRLGNWLTTHTLNWLYSLFNVPAADALLRQRFGPGIPSTGELVKNTSLMLINQHFSFSGAKPLPPNVIEVGGLHLRAAKPLDDALQQLLDNAEHGVILISWGSQLRANSLSSAKRESLLRALARLPQQIIWKWENDTLPNQPANVHIMKWLPQRDILAHPNLRVFFSHGGLMGLTEAVASGVPVVGMPVYGDQYLNVAALVQRGMAVRVDLRQFSEQTIFDALTQALDPSYKQQAKKVAAAYNERPQLAMDNALWWVHHVAETRGAPLLRSSAVKLNRFVYYSLDVYLAVGAALLLLLVIALKIWRICCGRKRQLLKAKRS</sequence>
<dbReference type="InterPro" id="IPR002213">
    <property type="entry name" value="UDP_glucos_trans"/>
</dbReference>
<feature type="transmembrane region" description="Helical" evidence="4">
    <location>
        <begin position="534"/>
        <end position="561"/>
    </location>
</feature>
<dbReference type="PANTHER" id="PTHR48043">
    <property type="entry name" value="EG:EG0003.4 PROTEIN-RELATED"/>
    <property type="match status" value="1"/>
</dbReference>
<keyword evidence="4" id="KW-1133">Transmembrane helix</keyword>
<keyword evidence="5" id="KW-0732">Signal</keyword>
<evidence type="ECO:0000256" key="4">
    <source>
        <dbReference type="SAM" id="Phobius"/>
    </source>
</evidence>
<feature type="signal peptide" evidence="5">
    <location>
        <begin position="1"/>
        <end position="26"/>
    </location>
</feature>
<reference evidence="7" key="3">
    <citation type="submission" date="2025-08" db="UniProtKB">
        <authorList>
            <consortium name="RefSeq"/>
        </authorList>
    </citation>
    <scope>IDENTIFICATION</scope>
    <source>
        <tissue evidence="7">Whole organism</tissue>
    </source>
</reference>
<protein>
    <submittedName>
        <fullName evidence="7">Uncharacterized protein LOC108609671</fullName>
    </submittedName>
</protein>
<keyword evidence="4" id="KW-0812">Transmembrane</keyword>
<dbReference type="GeneID" id="108609671"/>
<organism evidence="6 7">
    <name type="scientific">Drosophila arizonae</name>
    <name type="common">Fruit fly</name>
    <dbReference type="NCBI Taxonomy" id="7263"/>
    <lineage>
        <taxon>Eukaryota</taxon>
        <taxon>Metazoa</taxon>
        <taxon>Ecdysozoa</taxon>
        <taxon>Arthropoda</taxon>
        <taxon>Hexapoda</taxon>
        <taxon>Insecta</taxon>
        <taxon>Pterygota</taxon>
        <taxon>Neoptera</taxon>
        <taxon>Endopterygota</taxon>
        <taxon>Diptera</taxon>
        <taxon>Brachycera</taxon>
        <taxon>Muscomorpha</taxon>
        <taxon>Ephydroidea</taxon>
        <taxon>Drosophilidae</taxon>
        <taxon>Drosophila</taxon>
    </lineage>
</organism>
<comment type="similarity">
    <text evidence="1">Belongs to the UDP-glycosyltransferase family.</text>
</comment>
<dbReference type="Gene3D" id="3.40.50.2000">
    <property type="entry name" value="Glycogen Phosphorylase B"/>
    <property type="match status" value="3"/>
</dbReference>
<keyword evidence="2" id="KW-0328">Glycosyltransferase</keyword>